<dbReference type="Pfam" id="PF08141">
    <property type="entry name" value="SspH"/>
    <property type="match status" value="1"/>
</dbReference>
<evidence type="ECO:0000256" key="2">
    <source>
        <dbReference type="ARBA" id="ARBA00006573"/>
    </source>
</evidence>
<dbReference type="HAMAP" id="MF_00667">
    <property type="entry name" value="SspH"/>
    <property type="match status" value="1"/>
</dbReference>
<dbReference type="GO" id="GO:0030435">
    <property type="term" value="P:sporulation resulting in formation of a cellular spore"/>
    <property type="evidence" value="ECO:0007669"/>
    <property type="project" value="UniProtKB-KW"/>
</dbReference>
<keyword evidence="6" id="KW-1185">Reference proteome</keyword>
<dbReference type="GO" id="GO:0042601">
    <property type="term" value="C:endospore-forming forespore"/>
    <property type="evidence" value="ECO:0007669"/>
    <property type="project" value="InterPro"/>
</dbReference>
<dbReference type="RefSeq" id="WP_110611993.1">
    <property type="nucleotide sequence ID" value="NZ_PDOD01000006.1"/>
</dbReference>
<dbReference type="Proteomes" id="UP000248214">
    <property type="component" value="Unassembled WGS sequence"/>
</dbReference>
<proteinExistence type="evidence at transcript level"/>
<dbReference type="EMBL" id="PDOD01000006">
    <property type="protein sequence ID" value="PYZ91697.1"/>
    <property type="molecule type" value="Genomic_DNA"/>
</dbReference>
<comment type="induction">
    <text evidence="4">Expressed only in the forespore compartment of sporulating cells.</text>
</comment>
<comment type="similarity">
    <text evidence="2 4">Belongs to the SspH family.</text>
</comment>
<dbReference type="OrthoDB" id="2721675at2"/>
<dbReference type="NCBIfam" id="TIGR02861">
    <property type="entry name" value="SASP_H"/>
    <property type="match status" value="1"/>
</dbReference>
<comment type="caution">
    <text evidence="5">The sequence shown here is derived from an EMBL/GenBank/DDBJ whole genome shotgun (WGS) entry which is preliminary data.</text>
</comment>
<keyword evidence="3 4" id="KW-0749">Sporulation</keyword>
<reference evidence="5 6" key="1">
    <citation type="submission" date="2017-10" db="EMBL/GenBank/DDBJ databases">
        <title>Bacillus sp. nov., a halophilic bacterium isolated from a Keqin Lake.</title>
        <authorList>
            <person name="Wang H."/>
        </authorList>
    </citation>
    <scope>NUCLEOTIDE SEQUENCE [LARGE SCALE GENOMIC DNA]</scope>
    <source>
        <strain evidence="5 6">KQ-12</strain>
    </source>
</reference>
<evidence type="ECO:0000256" key="1">
    <source>
        <dbReference type="ARBA" id="ARBA00004288"/>
    </source>
</evidence>
<evidence type="ECO:0000256" key="3">
    <source>
        <dbReference type="ARBA" id="ARBA00022969"/>
    </source>
</evidence>
<organism evidence="5 6">
    <name type="scientific">Salipaludibacillus keqinensis</name>
    <dbReference type="NCBI Taxonomy" id="2045207"/>
    <lineage>
        <taxon>Bacteria</taxon>
        <taxon>Bacillati</taxon>
        <taxon>Bacillota</taxon>
        <taxon>Bacilli</taxon>
        <taxon>Bacillales</taxon>
        <taxon>Bacillaceae</taxon>
    </lineage>
</organism>
<evidence type="ECO:0000313" key="6">
    <source>
        <dbReference type="Proteomes" id="UP000248214"/>
    </source>
</evidence>
<gene>
    <name evidence="4" type="primary">sspH</name>
    <name evidence="5" type="ORF">CR194_18905</name>
</gene>
<protein>
    <recommendedName>
        <fullName evidence="4">Small, acid-soluble spore protein H</fullName>
        <shortName evidence="4">SASP H</shortName>
    </recommendedName>
</protein>
<dbReference type="GO" id="GO:0030436">
    <property type="term" value="P:asexual sporulation"/>
    <property type="evidence" value="ECO:0007669"/>
    <property type="project" value="UniProtKB-UniRule"/>
</dbReference>
<dbReference type="AlphaFoldDB" id="A0A323TCW7"/>
<accession>A0A323TCW7</accession>
<comment type="subcellular location">
    <subcellularLocation>
        <location evidence="1 4">Spore core</location>
    </subcellularLocation>
</comment>
<evidence type="ECO:0000256" key="4">
    <source>
        <dbReference type="HAMAP-Rule" id="MF_00667"/>
    </source>
</evidence>
<name>A0A323TCW7_9BACI</name>
<evidence type="ECO:0000313" key="5">
    <source>
        <dbReference type="EMBL" id="PYZ91697.1"/>
    </source>
</evidence>
<sequence length="61" mass="6952">MDSHRVKEIIDAPVMINVTYHGIPVYIEEVDESTQTAIVFPLDEMDHQQEVDLKGLIEEGL</sequence>
<dbReference type="InterPro" id="IPR012610">
    <property type="entry name" value="SASP_SspH"/>
</dbReference>